<dbReference type="PANTHER" id="PTHR34047:SF8">
    <property type="entry name" value="PROTEIN YKFC"/>
    <property type="match status" value="1"/>
</dbReference>
<evidence type="ECO:0000313" key="2">
    <source>
        <dbReference type="EMBL" id="OGK00683.1"/>
    </source>
</evidence>
<proteinExistence type="predicted"/>
<dbReference type="PANTHER" id="PTHR34047">
    <property type="entry name" value="NUCLEAR INTRON MATURASE 1, MITOCHONDRIAL-RELATED"/>
    <property type="match status" value="1"/>
</dbReference>
<dbReference type="InterPro" id="IPR013597">
    <property type="entry name" value="Mat_intron_G2"/>
</dbReference>
<dbReference type="AlphaFoldDB" id="A0A1F7F295"/>
<dbReference type="EMBL" id="MFYX01000142">
    <property type="protein sequence ID" value="OGK00683.1"/>
    <property type="molecule type" value="Genomic_DNA"/>
</dbReference>
<evidence type="ECO:0000259" key="1">
    <source>
        <dbReference type="Pfam" id="PF08388"/>
    </source>
</evidence>
<evidence type="ECO:0000313" key="3">
    <source>
        <dbReference type="Proteomes" id="UP000179243"/>
    </source>
</evidence>
<name>A0A1F7F295_UNCRA</name>
<dbReference type="Pfam" id="PF08388">
    <property type="entry name" value="GIIM"/>
    <property type="match status" value="1"/>
</dbReference>
<protein>
    <recommendedName>
        <fullName evidence="1">Group II intron maturase-specific domain-containing protein</fullName>
    </recommendedName>
</protein>
<reference evidence="2 3" key="1">
    <citation type="journal article" date="2016" name="Nat. Commun.">
        <title>Thousands of microbial genomes shed light on interconnected biogeochemical processes in an aquifer system.</title>
        <authorList>
            <person name="Anantharaman K."/>
            <person name="Brown C.T."/>
            <person name="Hug L.A."/>
            <person name="Sharon I."/>
            <person name="Castelle C.J."/>
            <person name="Probst A.J."/>
            <person name="Thomas B.C."/>
            <person name="Singh A."/>
            <person name="Wilkins M.J."/>
            <person name="Karaoz U."/>
            <person name="Brodie E.L."/>
            <person name="Williams K.H."/>
            <person name="Hubbard S.S."/>
            <person name="Banfield J.F."/>
        </authorList>
    </citation>
    <scope>NUCLEOTIDE SEQUENCE [LARGE SCALE GENOMIC DNA]</scope>
</reference>
<organism evidence="2 3">
    <name type="scientific">Candidatus Raymondbacteria bacterium RIFOXYD12_FULL_49_13</name>
    <dbReference type="NCBI Taxonomy" id="1817890"/>
    <lineage>
        <taxon>Bacteria</taxon>
        <taxon>Raymondiibacteriota</taxon>
    </lineage>
</organism>
<dbReference type="Proteomes" id="UP000179243">
    <property type="component" value="Unassembled WGS sequence"/>
</dbReference>
<dbReference type="InterPro" id="IPR051083">
    <property type="entry name" value="GrpII_Intron_Splice-Mob/Def"/>
</dbReference>
<accession>A0A1F7F295</accession>
<sequence length="219" mass="25704">MKIIPAVKAFLAKRGLTISEEKSRITYIRDGFKFLGQSFRKFGSVLRITPSIEAVRTIIEKAGTIIRTYRNDLMEKLIGKLNETLRGWANYHRHVVASGAFNRVDQYVYGQLWRMIRRNHPGKSKGWLIQQYWQAAGQKWIFSVRRKRKKGVQLYCVVRVSSIGIRRHLKIKADANPYDPAYAGYFSYRREKKEARLWKELSARAILRYNHRTVPQGRS</sequence>
<feature type="domain" description="Group II intron maturase-specific" evidence="1">
    <location>
        <begin position="58"/>
        <end position="133"/>
    </location>
</feature>
<comment type="caution">
    <text evidence="2">The sequence shown here is derived from an EMBL/GenBank/DDBJ whole genome shotgun (WGS) entry which is preliminary data.</text>
</comment>
<gene>
    <name evidence="2" type="ORF">A2519_20005</name>
</gene>